<evidence type="ECO:0000256" key="2">
    <source>
        <dbReference type="ARBA" id="ARBA00022723"/>
    </source>
</evidence>
<proteinExistence type="predicted"/>
<sequence>MRVALLVAGLAGLLSGPASAEDAGAALFDVHCAACHNTGGIGTPGLAPPLNRPDFWQALGDKAPTYISGIVTKGFAKPITVNGERYMGLIMVPVAGTTDEELAQITTWVLSDLGQTDQSVTPAQIAEMRASMTTQDDLKALRPPTE</sequence>
<protein>
    <submittedName>
        <fullName evidence="7">Cytochrome c</fullName>
    </submittedName>
</protein>
<evidence type="ECO:0000256" key="3">
    <source>
        <dbReference type="ARBA" id="ARBA00023004"/>
    </source>
</evidence>
<dbReference type="EMBL" id="QXXQ01000008">
    <property type="protein sequence ID" value="RID91126.1"/>
    <property type="molecule type" value="Genomic_DNA"/>
</dbReference>
<dbReference type="RefSeq" id="WP_119135517.1">
    <property type="nucleotide sequence ID" value="NZ_QXXQ01000008.1"/>
</dbReference>
<feature type="domain" description="Cytochrome c" evidence="6">
    <location>
        <begin position="19"/>
        <end position="113"/>
    </location>
</feature>
<dbReference type="Gene3D" id="1.10.760.10">
    <property type="entry name" value="Cytochrome c-like domain"/>
    <property type="match status" value="1"/>
</dbReference>
<keyword evidence="2 4" id="KW-0479">Metal-binding</keyword>
<dbReference type="PANTHER" id="PTHR35008">
    <property type="entry name" value="BLL4482 PROTEIN-RELATED"/>
    <property type="match status" value="1"/>
</dbReference>
<accession>A0A398BV86</accession>
<dbReference type="OrthoDB" id="70223at2"/>
<dbReference type="AlphaFoldDB" id="A0A398BV86"/>
<dbReference type="InterPro" id="IPR036909">
    <property type="entry name" value="Cyt_c-like_dom_sf"/>
</dbReference>
<name>A0A398BV86_9RHOB</name>
<dbReference type="Proteomes" id="UP000266649">
    <property type="component" value="Unassembled WGS sequence"/>
</dbReference>
<dbReference type="Pfam" id="PF00034">
    <property type="entry name" value="Cytochrom_C"/>
    <property type="match status" value="1"/>
</dbReference>
<keyword evidence="1 4" id="KW-0349">Heme</keyword>
<dbReference type="PROSITE" id="PS51007">
    <property type="entry name" value="CYTC"/>
    <property type="match status" value="1"/>
</dbReference>
<feature type="chain" id="PRO_5017367803" evidence="5">
    <location>
        <begin position="21"/>
        <end position="146"/>
    </location>
</feature>
<comment type="caution">
    <text evidence="7">The sequence shown here is derived from an EMBL/GenBank/DDBJ whole genome shotgun (WGS) entry which is preliminary data.</text>
</comment>
<dbReference type="GO" id="GO:0046872">
    <property type="term" value="F:metal ion binding"/>
    <property type="evidence" value="ECO:0007669"/>
    <property type="project" value="UniProtKB-KW"/>
</dbReference>
<keyword evidence="3 4" id="KW-0408">Iron</keyword>
<dbReference type="PANTHER" id="PTHR35008:SF8">
    <property type="entry name" value="ALCOHOL DEHYDROGENASE CYTOCHROME C SUBUNIT"/>
    <property type="match status" value="1"/>
</dbReference>
<dbReference type="InterPro" id="IPR009056">
    <property type="entry name" value="Cyt_c-like_dom"/>
</dbReference>
<dbReference type="InterPro" id="IPR051459">
    <property type="entry name" value="Cytochrome_c-type_DH"/>
</dbReference>
<keyword evidence="8" id="KW-1185">Reference proteome</keyword>
<reference evidence="7 8" key="1">
    <citation type="submission" date="2018-09" db="EMBL/GenBank/DDBJ databases">
        <title>Gemmobacter lutimaris sp. nov., a marine bacterium isolated from tidal flat.</title>
        <authorList>
            <person name="Lee D.W."/>
            <person name="Yoo Y."/>
            <person name="Kim J.-J."/>
            <person name="Kim B.S."/>
        </authorList>
    </citation>
    <scope>NUCLEOTIDE SEQUENCE [LARGE SCALE GENOMIC DNA]</scope>
    <source>
        <strain evidence="7 8">YJ-T1-11</strain>
    </source>
</reference>
<evidence type="ECO:0000313" key="8">
    <source>
        <dbReference type="Proteomes" id="UP000266649"/>
    </source>
</evidence>
<dbReference type="SUPFAM" id="SSF46626">
    <property type="entry name" value="Cytochrome c"/>
    <property type="match status" value="1"/>
</dbReference>
<dbReference type="GO" id="GO:0009055">
    <property type="term" value="F:electron transfer activity"/>
    <property type="evidence" value="ECO:0007669"/>
    <property type="project" value="InterPro"/>
</dbReference>
<evidence type="ECO:0000313" key="7">
    <source>
        <dbReference type="EMBL" id="RID91126.1"/>
    </source>
</evidence>
<keyword evidence="5" id="KW-0732">Signal</keyword>
<organism evidence="7 8">
    <name type="scientific">Gemmobacter lutimaris</name>
    <dbReference type="NCBI Taxonomy" id="2306023"/>
    <lineage>
        <taxon>Bacteria</taxon>
        <taxon>Pseudomonadati</taxon>
        <taxon>Pseudomonadota</taxon>
        <taxon>Alphaproteobacteria</taxon>
        <taxon>Rhodobacterales</taxon>
        <taxon>Paracoccaceae</taxon>
        <taxon>Gemmobacter</taxon>
    </lineage>
</organism>
<feature type="signal peptide" evidence="5">
    <location>
        <begin position="1"/>
        <end position="20"/>
    </location>
</feature>
<evidence type="ECO:0000256" key="5">
    <source>
        <dbReference type="SAM" id="SignalP"/>
    </source>
</evidence>
<gene>
    <name evidence="7" type="ORF">D2N39_14610</name>
</gene>
<evidence type="ECO:0000256" key="4">
    <source>
        <dbReference type="PROSITE-ProRule" id="PRU00433"/>
    </source>
</evidence>
<evidence type="ECO:0000256" key="1">
    <source>
        <dbReference type="ARBA" id="ARBA00022617"/>
    </source>
</evidence>
<evidence type="ECO:0000259" key="6">
    <source>
        <dbReference type="PROSITE" id="PS51007"/>
    </source>
</evidence>
<dbReference type="GO" id="GO:0020037">
    <property type="term" value="F:heme binding"/>
    <property type="evidence" value="ECO:0007669"/>
    <property type="project" value="InterPro"/>
</dbReference>